<name>A0ABU8VZ72_9BURK</name>
<proteinExistence type="inferred from homology"/>
<keyword evidence="8" id="KW-1185">Reference proteome</keyword>
<sequence length="367" mass="38406">MDEFDCAVIGAGVVGLAVARELALAGREVIVLESEAAIGTGTSSRNSEVIHAGIYYPNGSLKARLCVEGKWLLYEYLDARGLPYRRCGKLIVATSSAQVGELESIRAKAAANGVDDLAWLDADQVHALEPRLHCLAALHSPSTGIVDSHAFMLSLQGELENAGGVVALKSPIEGADCREGALVLRAADGTLLRCRSVVNSAGLGAPALARRFEGLNAALVPTPYFAKGNYFTLAGRAPFSRLVYPVPEAAGLGVHLTLDLGGQAKFGPDVQWVDSPDDLVVDPARGDAFYAEVRRYWPELPDGALIPGYAGMRPKISGPGQAAADFMIQGPAVHGVAGLVNLFGIESPGLTSSLAIARNVGELLAKV</sequence>
<comment type="similarity">
    <text evidence="5">Belongs to the L2HGDH family.</text>
</comment>
<evidence type="ECO:0000256" key="4">
    <source>
        <dbReference type="ARBA" id="ARBA00023002"/>
    </source>
</evidence>
<dbReference type="PANTHER" id="PTHR43104:SF4">
    <property type="entry name" value="L-2-HYDROXYGLUTARATE DEHYDROGENASE, MITOCHONDRIAL"/>
    <property type="match status" value="1"/>
</dbReference>
<evidence type="ECO:0000256" key="2">
    <source>
        <dbReference type="ARBA" id="ARBA00022630"/>
    </source>
</evidence>
<dbReference type="Gene3D" id="3.30.9.10">
    <property type="entry name" value="D-Amino Acid Oxidase, subunit A, domain 2"/>
    <property type="match status" value="1"/>
</dbReference>
<dbReference type="Proteomes" id="UP001363010">
    <property type="component" value="Unassembled WGS sequence"/>
</dbReference>
<protein>
    <submittedName>
        <fullName evidence="7">NAD(P)/FAD-dependent oxidoreductase</fullName>
    </submittedName>
</protein>
<keyword evidence="4" id="KW-0560">Oxidoreductase</keyword>
<feature type="domain" description="FAD dependent oxidoreductase" evidence="6">
    <location>
        <begin position="5"/>
        <end position="362"/>
    </location>
</feature>
<comment type="caution">
    <text evidence="7">The sequence shown here is derived from an EMBL/GenBank/DDBJ whole genome shotgun (WGS) entry which is preliminary data.</text>
</comment>
<organism evidence="7 8">
    <name type="scientific">Variovorax humicola</name>
    <dbReference type="NCBI Taxonomy" id="1769758"/>
    <lineage>
        <taxon>Bacteria</taxon>
        <taxon>Pseudomonadati</taxon>
        <taxon>Pseudomonadota</taxon>
        <taxon>Betaproteobacteria</taxon>
        <taxon>Burkholderiales</taxon>
        <taxon>Comamonadaceae</taxon>
        <taxon>Variovorax</taxon>
    </lineage>
</organism>
<keyword evidence="2" id="KW-0285">Flavoprotein</keyword>
<dbReference type="RefSeq" id="WP_340364142.1">
    <property type="nucleotide sequence ID" value="NZ_JBBKZV010000006.1"/>
</dbReference>
<evidence type="ECO:0000259" key="6">
    <source>
        <dbReference type="Pfam" id="PF01266"/>
    </source>
</evidence>
<evidence type="ECO:0000256" key="5">
    <source>
        <dbReference type="ARBA" id="ARBA00037941"/>
    </source>
</evidence>
<dbReference type="EMBL" id="JBBKZV010000006">
    <property type="protein sequence ID" value="MEJ8823122.1"/>
    <property type="molecule type" value="Genomic_DNA"/>
</dbReference>
<keyword evidence="3" id="KW-0274">FAD</keyword>
<evidence type="ECO:0000313" key="8">
    <source>
        <dbReference type="Proteomes" id="UP001363010"/>
    </source>
</evidence>
<evidence type="ECO:0000256" key="1">
    <source>
        <dbReference type="ARBA" id="ARBA00001974"/>
    </source>
</evidence>
<comment type="cofactor">
    <cofactor evidence="1">
        <name>FAD</name>
        <dbReference type="ChEBI" id="CHEBI:57692"/>
    </cofactor>
</comment>
<gene>
    <name evidence="7" type="ORF">WKW80_13930</name>
</gene>
<dbReference type="InterPro" id="IPR036188">
    <property type="entry name" value="FAD/NAD-bd_sf"/>
</dbReference>
<dbReference type="Pfam" id="PF01266">
    <property type="entry name" value="DAO"/>
    <property type="match status" value="1"/>
</dbReference>
<reference evidence="7 8" key="1">
    <citation type="submission" date="2024-03" db="EMBL/GenBank/DDBJ databases">
        <title>Novel species of the genus Variovorax.</title>
        <authorList>
            <person name="Liu Q."/>
            <person name="Xin Y.-H."/>
        </authorList>
    </citation>
    <scope>NUCLEOTIDE SEQUENCE [LARGE SCALE GENOMIC DNA]</scope>
    <source>
        <strain evidence="7 8">KACC 18501</strain>
    </source>
</reference>
<dbReference type="PANTHER" id="PTHR43104">
    <property type="entry name" value="L-2-HYDROXYGLUTARATE DEHYDROGENASE, MITOCHONDRIAL"/>
    <property type="match status" value="1"/>
</dbReference>
<evidence type="ECO:0000313" key="7">
    <source>
        <dbReference type="EMBL" id="MEJ8823122.1"/>
    </source>
</evidence>
<dbReference type="InterPro" id="IPR006076">
    <property type="entry name" value="FAD-dep_OxRdtase"/>
</dbReference>
<evidence type="ECO:0000256" key="3">
    <source>
        <dbReference type="ARBA" id="ARBA00022827"/>
    </source>
</evidence>
<dbReference type="SUPFAM" id="SSF51905">
    <property type="entry name" value="FAD/NAD(P)-binding domain"/>
    <property type="match status" value="1"/>
</dbReference>
<accession>A0ABU8VZ72</accession>
<dbReference type="Gene3D" id="3.50.50.60">
    <property type="entry name" value="FAD/NAD(P)-binding domain"/>
    <property type="match status" value="1"/>
</dbReference>